<dbReference type="Gene3D" id="3.30.830.10">
    <property type="entry name" value="Metalloenzyme, LuxS/M16 peptidase-like"/>
    <property type="match status" value="2"/>
</dbReference>
<evidence type="ECO:0000313" key="2">
    <source>
        <dbReference type="EnsemblMetazoa" id="PPA27342.1"/>
    </source>
</evidence>
<dbReference type="SUPFAM" id="SSF63411">
    <property type="entry name" value="LuxS/MPP-like metallohydrolase"/>
    <property type="match status" value="2"/>
</dbReference>
<keyword evidence="3" id="KW-1185">Reference proteome</keyword>
<evidence type="ECO:0000259" key="1">
    <source>
        <dbReference type="Pfam" id="PF00675"/>
    </source>
</evidence>
<protein>
    <submittedName>
        <fullName evidence="2">Peptidase</fullName>
    </submittedName>
</protein>
<dbReference type="InterPro" id="IPR050361">
    <property type="entry name" value="MPP/UQCRC_Complex"/>
</dbReference>
<accession>A0A8R1YR04</accession>
<name>A0A2A6D0E2_PRIPA</name>
<evidence type="ECO:0000313" key="3">
    <source>
        <dbReference type="Proteomes" id="UP000005239"/>
    </source>
</evidence>
<dbReference type="InterPro" id="IPR011765">
    <property type="entry name" value="Pept_M16_N"/>
</dbReference>
<dbReference type="GO" id="GO:0005739">
    <property type="term" value="C:mitochondrion"/>
    <property type="evidence" value="ECO:0000318"/>
    <property type="project" value="GO_Central"/>
</dbReference>
<sequence>MLSRLSVRAQSSAAAAAPNTLASAFDLRSSRLTSGLSVSSVDLNQPIAHLAIAFRAGSRHQSATEAGFAHRLRNALGGDSRRAKGLTMLWQAGAIGANVHATADRENIILSMSFPRSQASLGASLLSELAQPSLEAWELEDSLDTIKSDVAHLSTYERVSQLLHEAAFRNGPLGQSPLCGPHNTGSVNYRKLQDYAASRLVASECAVVGVNVDHGELQSFFAERAFIQENKNRKEQASSSYHGHGESRREGCSTGVAVAVAGEGPSLGGDAKRLAAGAVAATIAQKVLSSSSVFYQPYSDSGLLGFYVESVADGTTAAKIKDSINKFKTLETSVDESAVQGAKAATKVAILTKADKGAELASSLASSVLSPSRDLHSPSDVAALVDSLSVNDVKEVARLAGARLSLGALGSIRHVPYLDEC</sequence>
<dbReference type="AlphaFoldDB" id="A0A2A6D0E2"/>
<dbReference type="OrthoDB" id="6369905at2759"/>
<reference evidence="2" key="2">
    <citation type="submission" date="2022-06" db="UniProtKB">
        <authorList>
            <consortium name="EnsemblMetazoa"/>
        </authorList>
    </citation>
    <scope>IDENTIFICATION</scope>
    <source>
        <strain evidence="2">PS312</strain>
    </source>
</reference>
<dbReference type="EnsemblMetazoa" id="PPA27342.1">
    <property type="protein sequence ID" value="PPA27342.1"/>
    <property type="gene ID" value="WBGene00116896"/>
</dbReference>
<accession>A0A2A6D0E2</accession>
<reference evidence="3" key="1">
    <citation type="journal article" date="2008" name="Nat. Genet.">
        <title>The Pristionchus pacificus genome provides a unique perspective on nematode lifestyle and parasitism.</title>
        <authorList>
            <person name="Dieterich C."/>
            <person name="Clifton S.W."/>
            <person name="Schuster L.N."/>
            <person name="Chinwalla A."/>
            <person name="Delehaunty K."/>
            <person name="Dinkelacker I."/>
            <person name="Fulton L."/>
            <person name="Fulton R."/>
            <person name="Godfrey J."/>
            <person name="Minx P."/>
            <person name="Mitreva M."/>
            <person name="Roeseler W."/>
            <person name="Tian H."/>
            <person name="Witte H."/>
            <person name="Yang S.P."/>
            <person name="Wilson R.K."/>
            <person name="Sommer R.J."/>
        </authorList>
    </citation>
    <scope>NUCLEOTIDE SEQUENCE [LARGE SCALE GENOMIC DNA]</scope>
    <source>
        <strain evidence="3">PS312</strain>
    </source>
</reference>
<dbReference type="Proteomes" id="UP000005239">
    <property type="component" value="Unassembled WGS sequence"/>
</dbReference>
<dbReference type="PANTHER" id="PTHR11851:SF226">
    <property type="entry name" value="CYTOCHROME B-C1 COMPLEX SUBUNIT 2, MITOCHONDRIAL"/>
    <property type="match status" value="1"/>
</dbReference>
<feature type="domain" description="Peptidase M16 N-terminal" evidence="1">
    <location>
        <begin position="42"/>
        <end position="179"/>
    </location>
</feature>
<dbReference type="Pfam" id="PF00675">
    <property type="entry name" value="Peptidase_M16"/>
    <property type="match status" value="1"/>
</dbReference>
<proteinExistence type="predicted"/>
<gene>
    <name evidence="2" type="primary">WBGene00116896</name>
</gene>
<dbReference type="PANTHER" id="PTHR11851">
    <property type="entry name" value="METALLOPROTEASE"/>
    <property type="match status" value="1"/>
</dbReference>
<dbReference type="GO" id="GO:0046872">
    <property type="term" value="F:metal ion binding"/>
    <property type="evidence" value="ECO:0007669"/>
    <property type="project" value="InterPro"/>
</dbReference>
<organism evidence="2 3">
    <name type="scientific">Pristionchus pacificus</name>
    <name type="common">Parasitic nematode worm</name>
    <dbReference type="NCBI Taxonomy" id="54126"/>
    <lineage>
        <taxon>Eukaryota</taxon>
        <taxon>Metazoa</taxon>
        <taxon>Ecdysozoa</taxon>
        <taxon>Nematoda</taxon>
        <taxon>Chromadorea</taxon>
        <taxon>Rhabditida</taxon>
        <taxon>Rhabditina</taxon>
        <taxon>Diplogasteromorpha</taxon>
        <taxon>Diplogasteroidea</taxon>
        <taxon>Neodiplogasteridae</taxon>
        <taxon>Pristionchus</taxon>
    </lineage>
</organism>
<dbReference type="InterPro" id="IPR011249">
    <property type="entry name" value="Metalloenz_LuxS/M16"/>
</dbReference>